<keyword evidence="5" id="KW-1185">Reference proteome</keyword>
<sequence length="237" mass="26267">MRTLNLSLSLNPFAPHGARGSALTRCVDSDYAEIIVVRHGETVWNAEGRIQGNLDVELNDAGRQQAAALGDRLSKDPKISLVYSSDLSRAYETAQIIASRCGGLKVVTDPDLRERHKGVLQGLVYHEIPKLYPEAHQTFLSGDMSNDFPGAEESLDQHHQRCTSSLQRIGDKHKGERVVAVTHGGVIETLLRKGYPNDDFIGKVANTSIHIFHLYDDEKWTVKSLGDVSHLNQTDFL</sequence>
<dbReference type="PRINTS" id="PR00991">
    <property type="entry name" value="6PFRUCTKNASE"/>
</dbReference>
<dbReference type="CDD" id="cd07067">
    <property type="entry name" value="HP_PGM_like"/>
    <property type="match status" value="1"/>
</dbReference>
<feature type="binding site" evidence="3">
    <location>
        <position position="89"/>
    </location>
    <ligand>
        <name>substrate</name>
    </ligand>
</feature>
<gene>
    <name evidence="4" type="ORF">DVH24_030021</name>
</gene>
<dbReference type="InterPro" id="IPR029033">
    <property type="entry name" value="His_PPase_superfam"/>
</dbReference>
<organism evidence="4 5">
    <name type="scientific">Malus domestica</name>
    <name type="common">Apple</name>
    <name type="synonym">Pyrus malus</name>
    <dbReference type="NCBI Taxonomy" id="3750"/>
    <lineage>
        <taxon>Eukaryota</taxon>
        <taxon>Viridiplantae</taxon>
        <taxon>Streptophyta</taxon>
        <taxon>Embryophyta</taxon>
        <taxon>Tracheophyta</taxon>
        <taxon>Spermatophyta</taxon>
        <taxon>Magnoliopsida</taxon>
        <taxon>eudicotyledons</taxon>
        <taxon>Gunneridae</taxon>
        <taxon>Pentapetalae</taxon>
        <taxon>rosids</taxon>
        <taxon>fabids</taxon>
        <taxon>Rosales</taxon>
        <taxon>Rosaceae</taxon>
        <taxon>Amygdaloideae</taxon>
        <taxon>Maleae</taxon>
        <taxon>Malus</taxon>
    </lineage>
</organism>
<dbReference type="AlphaFoldDB" id="A0A498HWW5"/>
<evidence type="ECO:0000313" key="4">
    <source>
        <dbReference type="EMBL" id="RXH75300.1"/>
    </source>
</evidence>
<dbReference type="Gene3D" id="3.40.50.1240">
    <property type="entry name" value="Phosphoglycerate mutase-like"/>
    <property type="match status" value="1"/>
</dbReference>
<evidence type="ECO:0008006" key="6">
    <source>
        <dbReference type="Google" id="ProtNLM"/>
    </source>
</evidence>
<dbReference type="GO" id="GO:0016791">
    <property type="term" value="F:phosphatase activity"/>
    <property type="evidence" value="ECO:0007669"/>
    <property type="project" value="TreeGrafter"/>
</dbReference>
<proteinExistence type="inferred from homology"/>
<feature type="binding site" evidence="3">
    <location>
        <begin position="38"/>
        <end position="45"/>
    </location>
    <ligand>
        <name>substrate</name>
    </ligand>
</feature>
<name>A0A498HWW5_MALDO</name>
<dbReference type="GO" id="GO:0005829">
    <property type="term" value="C:cytosol"/>
    <property type="evidence" value="ECO:0007669"/>
    <property type="project" value="TreeGrafter"/>
</dbReference>
<evidence type="ECO:0000313" key="5">
    <source>
        <dbReference type="Proteomes" id="UP000290289"/>
    </source>
</evidence>
<dbReference type="STRING" id="3750.A0A498HWW5"/>
<feature type="active site" description="Tele-phosphohistidine intermediate" evidence="2">
    <location>
        <position position="39"/>
    </location>
</feature>
<evidence type="ECO:0000256" key="2">
    <source>
        <dbReference type="PIRSR" id="PIRSR613078-1"/>
    </source>
</evidence>
<dbReference type="InterPro" id="IPR050275">
    <property type="entry name" value="PGM_Phosphatase"/>
</dbReference>
<evidence type="ECO:0000256" key="1">
    <source>
        <dbReference type="ARBA" id="ARBA00038362"/>
    </source>
</evidence>
<comment type="similarity">
    <text evidence="1">Belongs to the phosphoglycerate mutase family.</text>
</comment>
<comment type="caution">
    <text evidence="4">The sequence shown here is derived from an EMBL/GenBank/DDBJ whole genome shotgun (WGS) entry which is preliminary data.</text>
</comment>
<dbReference type="PANTHER" id="PTHR48100:SF34">
    <property type="entry name" value="PHOSPHOGLYCERATE MUTASE-LIKE PROTEIN 4"/>
    <property type="match status" value="1"/>
</dbReference>
<dbReference type="GO" id="GO:0005524">
    <property type="term" value="F:ATP binding"/>
    <property type="evidence" value="ECO:0007669"/>
    <property type="project" value="InterPro"/>
</dbReference>
<dbReference type="PANTHER" id="PTHR48100">
    <property type="entry name" value="BROAD-SPECIFICITY PHOSPHATASE YOR283W-RELATED"/>
    <property type="match status" value="1"/>
</dbReference>
<dbReference type="InterPro" id="IPR003094">
    <property type="entry name" value="6Pfruct_kin"/>
</dbReference>
<protein>
    <recommendedName>
        <fullName evidence="6">Phosphoglycerate mutase-like protein 4</fullName>
    </recommendedName>
</protein>
<feature type="active site" description="Proton donor/acceptor" evidence="2">
    <location>
        <position position="114"/>
    </location>
</feature>
<reference evidence="4 5" key="1">
    <citation type="submission" date="2018-10" db="EMBL/GenBank/DDBJ databases">
        <title>A high-quality apple genome assembly.</title>
        <authorList>
            <person name="Hu J."/>
        </authorList>
    </citation>
    <scope>NUCLEOTIDE SEQUENCE [LARGE SCALE GENOMIC DNA]</scope>
    <source>
        <strain evidence="5">cv. HFTH1</strain>
        <tissue evidence="4">Young leaf</tissue>
    </source>
</reference>
<dbReference type="EMBL" id="RDQH01000341">
    <property type="protein sequence ID" value="RXH75300.1"/>
    <property type="molecule type" value="Genomic_DNA"/>
</dbReference>
<dbReference type="Pfam" id="PF00300">
    <property type="entry name" value="His_Phos_1"/>
    <property type="match status" value="1"/>
</dbReference>
<dbReference type="SUPFAM" id="SSF53254">
    <property type="entry name" value="Phosphoglycerate mutase-like"/>
    <property type="match status" value="1"/>
</dbReference>
<dbReference type="SMART" id="SM00855">
    <property type="entry name" value="PGAM"/>
    <property type="match status" value="1"/>
</dbReference>
<dbReference type="Proteomes" id="UP000290289">
    <property type="component" value="Chromosome 15"/>
</dbReference>
<accession>A0A498HWW5</accession>
<dbReference type="PROSITE" id="PS00175">
    <property type="entry name" value="PG_MUTASE"/>
    <property type="match status" value="1"/>
</dbReference>
<dbReference type="InterPro" id="IPR013078">
    <property type="entry name" value="His_Pase_superF_clade-1"/>
</dbReference>
<dbReference type="GO" id="GO:0006003">
    <property type="term" value="P:fructose 2,6-bisphosphate metabolic process"/>
    <property type="evidence" value="ECO:0007669"/>
    <property type="project" value="InterPro"/>
</dbReference>
<evidence type="ECO:0000256" key="3">
    <source>
        <dbReference type="PIRSR" id="PIRSR613078-2"/>
    </source>
</evidence>
<dbReference type="InterPro" id="IPR001345">
    <property type="entry name" value="PG/BPGM_mutase_AS"/>
</dbReference>